<dbReference type="InterPro" id="IPR057670">
    <property type="entry name" value="SH3_retrovirus"/>
</dbReference>
<gene>
    <name evidence="2" type="ORF">RJ639_009134</name>
</gene>
<keyword evidence="3" id="KW-1185">Reference proteome</keyword>
<reference evidence="2" key="1">
    <citation type="submission" date="2022-12" db="EMBL/GenBank/DDBJ databases">
        <title>Draft genome assemblies for two species of Escallonia (Escalloniales).</title>
        <authorList>
            <person name="Chanderbali A."/>
            <person name="Dervinis C."/>
            <person name="Anghel I."/>
            <person name="Soltis D."/>
            <person name="Soltis P."/>
            <person name="Zapata F."/>
        </authorList>
    </citation>
    <scope>NUCLEOTIDE SEQUENCE</scope>
    <source>
        <strain evidence="2">UCBG64.0493</strain>
        <tissue evidence="2">Leaf</tissue>
    </source>
</reference>
<feature type="domain" description="Retroviral polymerase SH3-like" evidence="1">
    <location>
        <begin position="131"/>
        <end position="188"/>
    </location>
</feature>
<evidence type="ECO:0000259" key="1">
    <source>
        <dbReference type="Pfam" id="PF25597"/>
    </source>
</evidence>
<dbReference type="EMBL" id="JAVXUP010001191">
    <property type="protein sequence ID" value="KAK3014803.1"/>
    <property type="molecule type" value="Genomic_DNA"/>
</dbReference>
<dbReference type="AlphaFoldDB" id="A0AA89AUK9"/>
<proteinExistence type="predicted"/>
<dbReference type="Proteomes" id="UP001188597">
    <property type="component" value="Unassembled WGS sequence"/>
</dbReference>
<protein>
    <recommendedName>
        <fullName evidence="1">Retroviral polymerase SH3-like domain-containing protein</fullName>
    </recommendedName>
</protein>
<evidence type="ECO:0000313" key="3">
    <source>
        <dbReference type="Proteomes" id="UP001188597"/>
    </source>
</evidence>
<dbReference type="Pfam" id="PF25597">
    <property type="entry name" value="SH3_retrovirus"/>
    <property type="match status" value="1"/>
</dbReference>
<name>A0AA89AUK9_9ASTE</name>
<accession>A0AA89AUK9</accession>
<comment type="caution">
    <text evidence="2">The sequence shown here is derived from an EMBL/GenBank/DDBJ whole genome shotgun (WGS) entry which is preliminary data.</text>
</comment>
<sequence length="302" mass="35166">MAEECKGKIEKFNGMNFQWWKMQVEDYLYQKDLYLPLVGEKPEAMNANEWAILDRKALATIRLSLTPQDVRHIPELQKNLISISGLDCEGYYVAFGENTGRSTTSALNCGIPEEEWSGKLVNYSFLRVFGCIAYDHIDKEERKKLDSKPQKCVFIGYGGDEYGYRLWDYEHNKIIKSRDVIFDESRLDKHRLQEHGIEKENKEYMELDEPEDGQVPRTENPEVLDETTNIEIGAGDQQQVPETLNLKRSNRTKHIQLRYHFIWSLLEDGQLNLEKIEGNKNPTDMLVDRQKLSLCSTLISLH</sequence>
<organism evidence="2 3">
    <name type="scientific">Escallonia herrerae</name>
    <dbReference type="NCBI Taxonomy" id="1293975"/>
    <lineage>
        <taxon>Eukaryota</taxon>
        <taxon>Viridiplantae</taxon>
        <taxon>Streptophyta</taxon>
        <taxon>Embryophyta</taxon>
        <taxon>Tracheophyta</taxon>
        <taxon>Spermatophyta</taxon>
        <taxon>Magnoliopsida</taxon>
        <taxon>eudicotyledons</taxon>
        <taxon>Gunneridae</taxon>
        <taxon>Pentapetalae</taxon>
        <taxon>asterids</taxon>
        <taxon>campanulids</taxon>
        <taxon>Escalloniales</taxon>
        <taxon>Escalloniaceae</taxon>
        <taxon>Escallonia</taxon>
    </lineage>
</organism>
<evidence type="ECO:0000313" key="2">
    <source>
        <dbReference type="EMBL" id="KAK3014803.1"/>
    </source>
</evidence>